<dbReference type="SUPFAM" id="SSF46785">
    <property type="entry name" value="Winged helix' DNA-binding domain"/>
    <property type="match status" value="1"/>
</dbReference>
<dbReference type="RefSeq" id="WP_117953131.1">
    <property type="nucleotide sequence ID" value="NZ_QRAN01000004.1"/>
</dbReference>
<evidence type="ECO:0000259" key="5">
    <source>
        <dbReference type="PROSITE" id="PS50931"/>
    </source>
</evidence>
<comment type="similarity">
    <text evidence="1">Belongs to the LysR transcriptional regulatory family.</text>
</comment>
<proteinExistence type="inferred from homology"/>
<dbReference type="GO" id="GO:0000976">
    <property type="term" value="F:transcription cis-regulatory region binding"/>
    <property type="evidence" value="ECO:0007669"/>
    <property type="project" value="TreeGrafter"/>
</dbReference>
<dbReference type="Proteomes" id="UP000265509">
    <property type="component" value="Unassembled WGS sequence"/>
</dbReference>
<dbReference type="InterPro" id="IPR000847">
    <property type="entry name" value="LysR_HTH_N"/>
</dbReference>
<dbReference type="OrthoDB" id="9808620at2"/>
<evidence type="ECO:0000256" key="4">
    <source>
        <dbReference type="ARBA" id="ARBA00023163"/>
    </source>
</evidence>
<evidence type="ECO:0000313" key="6">
    <source>
        <dbReference type="EMBL" id="RLQ22825.1"/>
    </source>
</evidence>
<protein>
    <submittedName>
        <fullName evidence="6">LysR family transcriptional regulator</fullName>
    </submittedName>
</protein>
<comment type="caution">
    <text evidence="6">The sequence shown here is derived from an EMBL/GenBank/DDBJ whole genome shotgun (WGS) entry which is preliminary data.</text>
</comment>
<dbReference type="Pfam" id="PF03466">
    <property type="entry name" value="LysR_substrate"/>
    <property type="match status" value="1"/>
</dbReference>
<keyword evidence="2" id="KW-0805">Transcription regulation</keyword>
<reference evidence="6 7" key="1">
    <citation type="submission" date="2018-07" db="EMBL/GenBank/DDBJ databases">
        <title>Halioglobus sp. genome submission.</title>
        <authorList>
            <person name="Ye M.-Q."/>
            <person name="Du Z.-J."/>
        </authorList>
    </citation>
    <scope>NUCLEOTIDE SEQUENCE [LARGE SCALE GENOMIC DNA]</scope>
    <source>
        <strain evidence="6 7">U0301</strain>
    </source>
</reference>
<evidence type="ECO:0000256" key="3">
    <source>
        <dbReference type="ARBA" id="ARBA00023125"/>
    </source>
</evidence>
<name>A0A3L7E1R2_9GAMM</name>
<keyword evidence="4" id="KW-0804">Transcription</keyword>
<dbReference type="SUPFAM" id="SSF53850">
    <property type="entry name" value="Periplasmic binding protein-like II"/>
    <property type="match status" value="1"/>
</dbReference>
<sequence length="294" mass="33496">MKYTLRQLQIFLEVARHQSISAAAQRLHMSQSAASEALQNLEHAYEIALFDRVSNKLTLNAVGRTVRKEAQSLLDHAQSFEEVLNSHEEIGHIKVGASFTIGNHLATRYLADYLHHYPEADVALEIANTPEIVTRVLNYEVDIGMIEGEVQHRELELIPWREDELVVFCAANHPLATKRSLSIRDIKEAAWILREPDSGARLTFDKAMAGLLPDINVYMEFRHNEAIKNAVESGLGIGCLSRIVLQRNLANGDLVPLELPRRDMRRIFYFALPRKRFPLESVQFWMDTCREADA</sequence>
<evidence type="ECO:0000256" key="2">
    <source>
        <dbReference type="ARBA" id="ARBA00023015"/>
    </source>
</evidence>
<dbReference type="PANTHER" id="PTHR30126">
    <property type="entry name" value="HTH-TYPE TRANSCRIPTIONAL REGULATOR"/>
    <property type="match status" value="1"/>
</dbReference>
<keyword evidence="7" id="KW-1185">Reference proteome</keyword>
<dbReference type="InterPro" id="IPR036390">
    <property type="entry name" value="WH_DNA-bd_sf"/>
</dbReference>
<evidence type="ECO:0000313" key="7">
    <source>
        <dbReference type="Proteomes" id="UP000265509"/>
    </source>
</evidence>
<dbReference type="InterPro" id="IPR036388">
    <property type="entry name" value="WH-like_DNA-bd_sf"/>
</dbReference>
<dbReference type="InterPro" id="IPR005119">
    <property type="entry name" value="LysR_subst-bd"/>
</dbReference>
<dbReference type="PANTHER" id="PTHR30126:SF94">
    <property type="entry name" value="LYSR FAMILY TRANSCRIPTIONAL REGULATOR"/>
    <property type="match status" value="1"/>
</dbReference>
<dbReference type="Pfam" id="PF00126">
    <property type="entry name" value="HTH_1"/>
    <property type="match status" value="1"/>
</dbReference>
<feature type="domain" description="HTH lysR-type" evidence="5">
    <location>
        <begin position="1"/>
        <end position="60"/>
    </location>
</feature>
<dbReference type="PRINTS" id="PR00039">
    <property type="entry name" value="HTHLYSR"/>
</dbReference>
<accession>A0A3L7E1R2</accession>
<dbReference type="Gene3D" id="3.40.190.290">
    <property type="match status" value="1"/>
</dbReference>
<dbReference type="CDD" id="cd08420">
    <property type="entry name" value="PBP2_CysL_like"/>
    <property type="match status" value="1"/>
</dbReference>
<organism evidence="6 7">
    <name type="scientific">Seongchinamella sediminis</name>
    <dbReference type="NCBI Taxonomy" id="2283635"/>
    <lineage>
        <taxon>Bacteria</taxon>
        <taxon>Pseudomonadati</taxon>
        <taxon>Pseudomonadota</taxon>
        <taxon>Gammaproteobacteria</taxon>
        <taxon>Cellvibrionales</taxon>
        <taxon>Halieaceae</taxon>
        <taxon>Seongchinamella</taxon>
    </lineage>
</organism>
<gene>
    <name evidence="6" type="ORF">DWB85_05105</name>
</gene>
<dbReference type="FunFam" id="1.10.10.10:FF:000001">
    <property type="entry name" value="LysR family transcriptional regulator"/>
    <property type="match status" value="1"/>
</dbReference>
<dbReference type="GO" id="GO:0003700">
    <property type="term" value="F:DNA-binding transcription factor activity"/>
    <property type="evidence" value="ECO:0007669"/>
    <property type="project" value="InterPro"/>
</dbReference>
<evidence type="ECO:0000256" key="1">
    <source>
        <dbReference type="ARBA" id="ARBA00009437"/>
    </source>
</evidence>
<dbReference type="PROSITE" id="PS50931">
    <property type="entry name" value="HTH_LYSR"/>
    <property type="match status" value="1"/>
</dbReference>
<keyword evidence="3" id="KW-0238">DNA-binding</keyword>
<dbReference type="AlphaFoldDB" id="A0A3L7E1R2"/>
<dbReference type="Gene3D" id="1.10.10.10">
    <property type="entry name" value="Winged helix-like DNA-binding domain superfamily/Winged helix DNA-binding domain"/>
    <property type="match status" value="1"/>
</dbReference>
<dbReference type="EMBL" id="QRAN01000004">
    <property type="protein sequence ID" value="RLQ22825.1"/>
    <property type="molecule type" value="Genomic_DNA"/>
</dbReference>